<feature type="non-terminal residue" evidence="2">
    <location>
        <position position="104"/>
    </location>
</feature>
<comment type="caution">
    <text evidence="2">The sequence shown here is derived from an EMBL/GenBank/DDBJ whole genome shotgun (WGS) entry which is preliminary data.</text>
</comment>
<evidence type="ECO:0000313" key="3">
    <source>
        <dbReference type="Proteomes" id="UP000748531"/>
    </source>
</evidence>
<proteinExistence type="predicted"/>
<sequence length="104" mass="11192">MGRRPHTTTDWSSHIQRGSEIFRMGPSCKPAASFFPTGDRPVQPSHTTGCSPGYLLPISRCFGCRSKSGGTSSNHLHANKMDGSFSKTSRAHAGKSTTTILRAI</sequence>
<organism evidence="2 3">
    <name type="scientific">Paragonimus heterotremus</name>
    <dbReference type="NCBI Taxonomy" id="100268"/>
    <lineage>
        <taxon>Eukaryota</taxon>
        <taxon>Metazoa</taxon>
        <taxon>Spiralia</taxon>
        <taxon>Lophotrochozoa</taxon>
        <taxon>Platyhelminthes</taxon>
        <taxon>Trematoda</taxon>
        <taxon>Digenea</taxon>
        <taxon>Plagiorchiida</taxon>
        <taxon>Troglotremata</taxon>
        <taxon>Troglotrematidae</taxon>
        <taxon>Paragonimus</taxon>
    </lineage>
</organism>
<evidence type="ECO:0000313" key="2">
    <source>
        <dbReference type="EMBL" id="KAF5396017.1"/>
    </source>
</evidence>
<name>A0A8J4SL09_9TREM</name>
<gene>
    <name evidence="2" type="ORF">PHET_11344</name>
</gene>
<dbReference type="AlphaFoldDB" id="A0A8J4SL09"/>
<dbReference type="EMBL" id="LUCH01009447">
    <property type="protein sequence ID" value="KAF5396017.1"/>
    <property type="molecule type" value="Genomic_DNA"/>
</dbReference>
<feature type="compositionally biased region" description="Polar residues" evidence="1">
    <location>
        <begin position="95"/>
        <end position="104"/>
    </location>
</feature>
<feature type="region of interest" description="Disordered" evidence="1">
    <location>
        <begin position="81"/>
        <end position="104"/>
    </location>
</feature>
<keyword evidence="3" id="KW-1185">Reference proteome</keyword>
<dbReference type="OrthoDB" id="10444240at2759"/>
<dbReference type="Proteomes" id="UP000748531">
    <property type="component" value="Unassembled WGS sequence"/>
</dbReference>
<reference evidence="2" key="1">
    <citation type="submission" date="2019-05" db="EMBL/GenBank/DDBJ databases">
        <title>Annotation for the trematode Paragonimus heterotremus.</title>
        <authorList>
            <person name="Choi Y.-J."/>
        </authorList>
    </citation>
    <scope>NUCLEOTIDE SEQUENCE</scope>
    <source>
        <strain evidence="2">LC</strain>
    </source>
</reference>
<protein>
    <submittedName>
        <fullName evidence="2">Uncharacterized protein</fullName>
    </submittedName>
</protein>
<evidence type="ECO:0000256" key="1">
    <source>
        <dbReference type="SAM" id="MobiDB-lite"/>
    </source>
</evidence>
<accession>A0A8J4SL09</accession>